<sequence>MLRFGKLTRFLSSSSSSSVAAAASESCRSSWDPTASLRLDHPALIILEKCETREQFKQILAHMTRSHLIFQTFPLSRLLQFSAASHPENLDLAIVLFEHFAHHPNLYIYNTMLRALSFSATQSTAYYRSMLSCRIIPNQHTFLAMLKSSRSFSEGSRFMLILTERWALLESCFRHLNRKDIASCNILITALARNGRNWKLSRSHPWSTNFLILNQTSIRPGWTLALKIFEGLKEERCCFMEHNDREVCRLWGLDLALRLFDQMPPQRAGFLEFSPQRVCTEGCWNSAVSYSRKCFYMMSAQIRSRWSLYSVLLQSLVFCHQGRLLPWLVLKNNMKLDPFLGFSFGGQYCKCGSLQRAITTFRSIPKRDVAVWTAMMSGLPFMAAPNELTFIAILTACAHAGLVDTGCIIFDSIKKNHGIDPTVEHYGCLVDLLARAGRAHGDLDMARLASEELLKLEPEEEEAMCFCPMMNSRGVKKAAAAVGFSLMVWLTGSVASDYTHPMWEMIYCVLSSLNKEMRSDVAGLWRTSYGCMCS</sequence>
<dbReference type="InterPro" id="IPR011990">
    <property type="entry name" value="TPR-like_helical_dom_sf"/>
</dbReference>
<dbReference type="PANTHER" id="PTHR47926:SF492">
    <property type="entry name" value="DYW DOMAIN-CONTAINING PROTEIN"/>
    <property type="match status" value="1"/>
</dbReference>
<dbReference type="PANTHER" id="PTHR47926">
    <property type="entry name" value="PENTATRICOPEPTIDE REPEAT-CONTAINING PROTEIN"/>
    <property type="match status" value="1"/>
</dbReference>
<dbReference type="GO" id="GO:0009451">
    <property type="term" value="P:RNA modification"/>
    <property type="evidence" value="ECO:0007669"/>
    <property type="project" value="InterPro"/>
</dbReference>
<evidence type="ECO:0000313" key="2">
    <source>
        <dbReference type="Proteomes" id="UP001189122"/>
    </source>
</evidence>
<proteinExistence type="predicted"/>
<accession>A0A7I8I9S6</accession>
<evidence type="ECO:0000313" key="1">
    <source>
        <dbReference type="EMBL" id="CAA2613866.1"/>
    </source>
</evidence>
<organism evidence="1">
    <name type="scientific">Spirodela intermedia</name>
    <name type="common">Intermediate duckweed</name>
    <dbReference type="NCBI Taxonomy" id="51605"/>
    <lineage>
        <taxon>Eukaryota</taxon>
        <taxon>Viridiplantae</taxon>
        <taxon>Streptophyta</taxon>
        <taxon>Embryophyta</taxon>
        <taxon>Tracheophyta</taxon>
        <taxon>Spermatophyta</taxon>
        <taxon>Magnoliopsida</taxon>
        <taxon>Liliopsida</taxon>
        <taxon>Araceae</taxon>
        <taxon>Lemnoideae</taxon>
        <taxon>Spirodela</taxon>
    </lineage>
</organism>
<protein>
    <submittedName>
        <fullName evidence="1">Uncharacterized protein</fullName>
    </submittedName>
</protein>
<dbReference type="Proteomes" id="UP001189122">
    <property type="component" value="Unassembled WGS sequence"/>
</dbReference>
<keyword evidence="2" id="KW-1185">Reference proteome</keyword>
<dbReference type="EMBL" id="LR743588">
    <property type="protein sequence ID" value="CAA2613866.1"/>
    <property type="molecule type" value="Genomic_DNA"/>
</dbReference>
<reference evidence="1 2" key="1">
    <citation type="submission" date="2019-12" db="EMBL/GenBank/DDBJ databases">
        <authorList>
            <person name="Scholz U."/>
            <person name="Mascher M."/>
            <person name="Fiebig A."/>
        </authorList>
    </citation>
    <scope>NUCLEOTIDE SEQUENCE</scope>
</reference>
<dbReference type="InterPro" id="IPR046960">
    <property type="entry name" value="PPR_At4g14850-like_plant"/>
</dbReference>
<dbReference type="Gene3D" id="1.25.40.10">
    <property type="entry name" value="Tetratricopeptide repeat domain"/>
    <property type="match status" value="2"/>
</dbReference>
<dbReference type="AlphaFoldDB" id="A0A7I8I9S6"/>
<dbReference type="EMBL" id="CACRZD030000001">
    <property type="protein sequence ID" value="CAA6653681.1"/>
    <property type="molecule type" value="Genomic_DNA"/>
</dbReference>
<gene>
    <name evidence="1" type="ORF">SI7747_01000271</name>
</gene>
<dbReference type="GO" id="GO:0003723">
    <property type="term" value="F:RNA binding"/>
    <property type="evidence" value="ECO:0007669"/>
    <property type="project" value="InterPro"/>
</dbReference>
<name>A0A7I8I9S6_SPIIN</name>